<feature type="domain" description="C2H2-type" evidence="6">
    <location>
        <begin position="94"/>
        <end position="121"/>
    </location>
</feature>
<dbReference type="GO" id="GO:0008270">
    <property type="term" value="F:zinc ion binding"/>
    <property type="evidence" value="ECO:0007669"/>
    <property type="project" value="UniProtKB-KW"/>
</dbReference>
<sequence>MDSTSVAKPFWCLLCEYKCRNKANLKSHLRSHSEERPHPCHFCPYKSKTRVNLKNHLRKHTGEKPYTCTVCSYKCSTQGSLNVHMRIHTGEKPYFCSQCHYKSATSGALKSHYKVHSGETPYKCSECPKAFSKLGLLKTHKNSHTADKMYHCPNCSFRSDVSQLISEHTSLHENRWSGFTGSKNQNRSQFEEEEVVSDSSSDSSRRVVDPEVIAGCVPSSSDSSPAGQRRPVYLKDLSALRSSLGDHPEPCTLWSLSTFGRLVSPAERYGSTLDDVTGSPMILPGSSTCGHLFSSLYPGSKASQAVSSTGGQPVSTSDYLGSLTLQAESSNSIQTDSSVSNAKSVAMQAISFFGRRPVSTSAYHGPFTSQAESSIGGVLVSTSSRPGPLTLPGESSIGGPAVSSTVNPGSPPLHAESSTGGLPRSPSLSSFPFACIFCDRLFSDMDVLREHLAAHSADKAKLGVIWPKFSVPFSFLDGFFPPNHLQDIHWNETGMPSRFNGFFSIRRPTGNCRHDVIYIVSIHGSGDVRMGGGLLIMLVLVYQSRAATTTGPLHSSSEDTIMVTEEEPTGPLKFGDKCDRTSDCGFRGAVCDEHKKSCQCKPELPATNHIDKCGPEVDINGTCWFNEQCEIRVLQTECRDGRCLCRFEMVPLFIPKHNKIECISNYVPPEPETYIDPAMIMVLVGMALMFIIICVVLRLFSKARWRETRTIFNTPNPRLMNVSLLRETKPAGERRGSKGSNNRAPSRQPSMTSLRPQSPAAQSQAVG</sequence>
<evidence type="ECO:0000313" key="7">
    <source>
        <dbReference type="EMBL" id="KAF6204104.1"/>
    </source>
</evidence>
<feature type="domain" description="C2H2-type" evidence="6">
    <location>
        <begin position="10"/>
        <end position="37"/>
    </location>
</feature>
<dbReference type="PANTHER" id="PTHR23235:SF120">
    <property type="entry name" value="KRUPPEL-LIKE FACTOR 15"/>
    <property type="match status" value="1"/>
</dbReference>
<accession>A0A6A4JJ25</accession>
<dbReference type="PROSITE" id="PS50157">
    <property type="entry name" value="ZINC_FINGER_C2H2_2"/>
    <property type="match status" value="6"/>
</dbReference>
<dbReference type="PROSITE" id="PS00028">
    <property type="entry name" value="ZINC_FINGER_C2H2_1"/>
    <property type="match status" value="4"/>
</dbReference>
<evidence type="ECO:0000259" key="6">
    <source>
        <dbReference type="PROSITE" id="PS50157"/>
    </source>
</evidence>
<gene>
    <name evidence="7" type="ORF">GE061_002444</name>
</gene>
<feature type="domain" description="C2H2-type" evidence="6">
    <location>
        <begin position="122"/>
        <end position="149"/>
    </location>
</feature>
<protein>
    <recommendedName>
        <fullName evidence="6">C2H2-type domain-containing protein</fullName>
    </recommendedName>
</protein>
<dbReference type="SMART" id="SM00355">
    <property type="entry name" value="ZnF_C2H2"/>
    <property type="match status" value="7"/>
</dbReference>
<name>A0A6A4JJ25_APOLU</name>
<evidence type="ECO:0000256" key="2">
    <source>
        <dbReference type="ARBA" id="ARBA00022771"/>
    </source>
</evidence>
<keyword evidence="3" id="KW-0862">Zinc</keyword>
<dbReference type="PANTHER" id="PTHR23235">
    <property type="entry name" value="KRUEPPEL-LIKE TRANSCRIPTION FACTOR"/>
    <property type="match status" value="1"/>
</dbReference>
<feature type="domain" description="C2H2-type" evidence="6">
    <location>
        <begin position="38"/>
        <end position="65"/>
    </location>
</feature>
<dbReference type="Gene3D" id="3.30.160.60">
    <property type="entry name" value="Classic Zinc Finger"/>
    <property type="match status" value="5"/>
</dbReference>
<feature type="region of interest" description="Disordered" evidence="4">
    <location>
        <begin position="389"/>
        <end position="421"/>
    </location>
</feature>
<feature type="region of interest" description="Disordered" evidence="4">
    <location>
        <begin position="727"/>
        <end position="767"/>
    </location>
</feature>
<dbReference type="GO" id="GO:0000981">
    <property type="term" value="F:DNA-binding transcription factor activity, RNA polymerase II-specific"/>
    <property type="evidence" value="ECO:0007669"/>
    <property type="project" value="TreeGrafter"/>
</dbReference>
<evidence type="ECO:0000256" key="5">
    <source>
        <dbReference type="SAM" id="Phobius"/>
    </source>
</evidence>
<comment type="caution">
    <text evidence="7">The sequence shown here is derived from an EMBL/GenBank/DDBJ whole genome shotgun (WGS) entry which is preliminary data.</text>
</comment>
<dbReference type="InterPro" id="IPR013087">
    <property type="entry name" value="Znf_C2H2_type"/>
</dbReference>
<keyword evidence="5" id="KW-0472">Membrane</keyword>
<evidence type="ECO:0000256" key="3">
    <source>
        <dbReference type="ARBA" id="ARBA00022833"/>
    </source>
</evidence>
<dbReference type="Pfam" id="PF00096">
    <property type="entry name" value="zf-C2H2"/>
    <property type="match status" value="2"/>
</dbReference>
<keyword evidence="1" id="KW-0479">Metal-binding</keyword>
<keyword evidence="8" id="KW-1185">Reference proteome</keyword>
<organism evidence="7 8">
    <name type="scientific">Apolygus lucorum</name>
    <name type="common">Small green plant bug</name>
    <name type="synonym">Lygocoris lucorum</name>
    <dbReference type="NCBI Taxonomy" id="248454"/>
    <lineage>
        <taxon>Eukaryota</taxon>
        <taxon>Metazoa</taxon>
        <taxon>Ecdysozoa</taxon>
        <taxon>Arthropoda</taxon>
        <taxon>Hexapoda</taxon>
        <taxon>Insecta</taxon>
        <taxon>Pterygota</taxon>
        <taxon>Neoptera</taxon>
        <taxon>Paraneoptera</taxon>
        <taxon>Hemiptera</taxon>
        <taxon>Heteroptera</taxon>
        <taxon>Panheteroptera</taxon>
        <taxon>Cimicomorpha</taxon>
        <taxon>Miridae</taxon>
        <taxon>Mirini</taxon>
        <taxon>Apolygus</taxon>
    </lineage>
</organism>
<feature type="domain" description="C2H2-type" evidence="6">
    <location>
        <begin position="66"/>
        <end position="93"/>
    </location>
</feature>
<proteinExistence type="predicted"/>
<dbReference type="Proteomes" id="UP000466442">
    <property type="component" value="Unassembled WGS sequence"/>
</dbReference>
<evidence type="ECO:0000256" key="1">
    <source>
        <dbReference type="ARBA" id="ARBA00022723"/>
    </source>
</evidence>
<reference evidence="7" key="1">
    <citation type="journal article" date="2021" name="Mol. Ecol. Resour.">
        <title>Apolygus lucorum genome provides insights into omnivorousness and mesophyll feeding.</title>
        <authorList>
            <person name="Liu Y."/>
            <person name="Liu H."/>
            <person name="Wang H."/>
            <person name="Huang T."/>
            <person name="Liu B."/>
            <person name="Yang B."/>
            <person name="Yin L."/>
            <person name="Li B."/>
            <person name="Zhang Y."/>
            <person name="Zhang S."/>
            <person name="Jiang F."/>
            <person name="Zhang X."/>
            <person name="Ren Y."/>
            <person name="Wang B."/>
            <person name="Wang S."/>
            <person name="Lu Y."/>
            <person name="Wu K."/>
            <person name="Fan W."/>
            <person name="Wang G."/>
        </authorList>
    </citation>
    <scope>NUCLEOTIDE SEQUENCE</scope>
    <source>
        <strain evidence="7">12Hb</strain>
    </source>
</reference>
<dbReference type="EMBL" id="WIXP02000010">
    <property type="protein sequence ID" value="KAF6204104.1"/>
    <property type="molecule type" value="Genomic_DNA"/>
</dbReference>
<dbReference type="GO" id="GO:0000978">
    <property type="term" value="F:RNA polymerase II cis-regulatory region sequence-specific DNA binding"/>
    <property type="evidence" value="ECO:0007669"/>
    <property type="project" value="TreeGrafter"/>
</dbReference>
<dbReference type="OrthoDB" id="6610549at2759"/>
<feature type="region of interest" description="Disordered" evidence="4">
    <location>
        <begin position="175"/>
        <end position="207"/>
    </location>
</feature>
<dbReference type="AlphaFoldDB" id="A0A6A4JJ25"/>
<keyword evidence="2" id="KW-0863">Zinc-finger</keyword>
<feature type="compositionally biased region" description="Basic and acidic residues" evidence="4">
    <location>
        <begin position="727"/>
        <end position="736"/>
    </location>
</feature>
<dbReference type="GO" id="GO:0005634">
    <property type="term" value="C:nucleus"/>
    <property type="evidence" value="ECO:0007669"/>
    <property type="project" value="UniProtKB-ARBA"/>
</dbReference>
<feature type="transmembrane region" description="Helical" evidence="5">
    <location>
        <begin position="678"/>
        <end position="700"/>
    </location>
</feature>
<keyword evidence="5" id="KW-1133">Transmembrane helix</keyword>
<keyword evidence="5" id="KW-0812">Transmembrane</keyword>
<dbReference type="InterPro" id="IPR036236">
    <property type="entry name" value="Znf_C2H2_sf"/>
</dbReference>
<feature type="compositionally biased region" description="Polar residues" evidence="4">
    <location>
        <begin position="177"/>
        <end position="188"/>
    </location>
</feature>
<dbReference type="SUPFAM" id="SSF57667">
    <property type="entry name" value="beta-beta-alpha zinc fingers"/>
    <property type="match status" value="3"/>
</dbReference>
<feature type="domain" description="C2H2-type" evidence="6">
    <location>
        <begin position="433"/>
        <end position="460"/>
    </location>
</feature>
<feature type="compositionally biased region" description="Polar residues" evidence="4">
    <location>
        <begin position="738"/>
        <end position="767"/>
    </location>
</feature>
<evidence type="ECO:0000256" key="4">
    <source>
        <dbReference type="SAM" id="MobiDB-lite"/>
    </source>
</evidence>
<evidence type="ECO:0000313" key="8">
    <source>
        <dbReference type="Proteomes" id="UP000466442"/>
    </source>
</evidence>
<dbReference type="FunFam" id="3.30.160.60:FF:000446">
    <property type="entry name" value="Zinc finger protein"/>
    <property type="match status" value="3"/>
</dbReference>